<keyword evidence="2" id="KW-1185">Reference proteome</keyword>
<protein>
    <submittedName>
        <fullName evidence="1">Uncharacterized protein</fullName>
    </submittedName>
</protein>
<gene>
    <name evidence="1" type="ORF">CONLIGDRAFT_182658</name>
</gene>
<name>A0A1J7JJJ1_9PEZI</name>
<dbReference type="AlphaFoldDB" id="A0A1J7JJJ1"/>
<evidence type="ECO:0000313" key="1">
    <source>
        <dbReference type="EMBL" id="OIW33545.1"/>
    </source>
</evidence>
<dbReference type="EMBL" id="KV875094">
    <property type="protein sequence ID" value="OIW33545.1"/>
    <property type="molecule type" value="Genomic_DNA"/>
</dbReference>
<sequence>MPLALKATIIVALSFILLASCRLGTLAIRSDSKAHANISAVVYQLRLLSLDSRHNVKAFLREKLRCGRRENLVEEAPCDDWLRVMDILPVRTPRGGAEVTAGGHVPSTVVDGASVSHRLPRTGPWDLELTACVTDWQSILWYYWTSRQHNCRIRAPASSVTMRPAEGASTC</sequence>
<organism evidence="1 2">
    <name type="scientific">Coniochaeta ligniaria NRRL 30616</name>
    <dbReference type="NCBI Taxonomy" id="1408157"/>
    <lineage>
        <taxon>Eukaryota</taxon>
        <taxon>Fungi</taxon>
        <taxon>Dikarya</taxon>
        <taxon>Ascomycota</taxon>
        <taxon>Pezizomycotina</taxon>
        <taxon>Sordariomycetes</taxon>
        <taxon>Sordariomycetidae</taxon>
        <taxon>Coniochaetales</taxon>
        <taxon>Coniochaetaceae</taxon>
        <taxon>Coniochaeta</taxon>
    </lineage>
</organism>
<dbReference type="PROSITE" id="PS51257">
    <property type="entry name" value="PROKAR_LIPOPROTEIN"/>
    <property type="match status" value="1"/>
</dbReference>
<dbReference type="InParanoid" id="A0A1J7JJJ1"/>
<proteinExistence type="predicted"/>
<reference evidence="1 2" key="1">
    <citation type="submission" date="2016-10" db="EMBL/GenBank/DDBJ databases">
        <title>Draft genome sequence of Coniochaeta ligniaria NRRL30616, a lignocellulolytic fungus for bioabatement of inhibitors in plant biomass hydrolysates.</title>
        <authorList>
            <consortium name="DOE Joint Genome Institute"/>
            <person name="Jimenez D.J."/>
            <person name="Hector R.E."/>
            <person name="Riley R."/>
            <person name="Sun H."/>
            <person name="Grigoriev I.V."/>
            <person name="Van Elsas J.D."/>
            <person name="Nichols N.N."/>
        </authorList>
    </citation>
    <scope>NUCLEOTIDE SEQUENCE [LARGE SCALE GENOMIC DNA]</scope>
    <source>
        <strain evidence="1 2">NRRL 30616</strain>
    </source>
</reference>
<accession>A0A1J7JJJ1</accession>
<dbReference type="Proteomes" id="UP000182658">
    <property type="component" value="Unassembled WGS sequence"/>
</dbReference>
<evidence type="ECO:0000313" key="2">
    <source>
        <dbReference type="Proteomes" id="UP000182658"/>
    </source>
</evidence>